<evidence type="ECO:0000256" key="2">
    <source>
        <dbReference type="SAM" id="Phobius"/>
    </source>
</evidence>
<evidence type="ECO:0000313" key="4">
    <source>
        <dbReference type="EMBL" id="KAL3617335.1"/>
    </source>
</evidence>
<feature type="compositionally biased region" description="Polar residues" evidence="1">
    <location>
        <begin position="177"/>
        <end position="188"/>
    </location>
</feature>
<gene>
    <name evidence="4" type="ORF">CASFOL_038880</name>
</gene>
<evidence type="ECO:0000259" key="3">
    <source>
        <dbReference type="SMART" id="SM00451"/>
    </source>
</evidence>
<sequence>MGLMGQLKFAFFCIDFLAWPVIGLAYPLFVSIRAIETGSNYHMKKVPFWSVIRLMAIFWLAIPRFHGACYAYNSFVRPFLVVKLQELISRLDEKCHSNKETFIDVANKHIEENGFEGLEMLNATKVKDNEISEASEENVATEVTKQVQPVTTSNLVTKGILGTSPEQTYAAAVTKGNLGTSPTQTTPVTRKPATTPVMPHPEKLVKREWTCPLCKVTTSCENNLNMHLRGKRHKDVVEALKSTKINASKARPGKSAGPDKGGVSRHWCFACDVELVGGASLASHLKGKRHASNVVKNGIDYGAN</sequence>
<accession>A0ABD3BKS5</accession>
<feature type="domain" description="U1-type" evidence="3">
    <location>
        <begin position="263"/>
        <end position="297"/>
    </location>
</feature>
<dbReference type="PANTHER" id="PTHR47487">
    <property type="entry name" value="OS06G0651300 PROTEIN-RELATED"/>
    <property type="match status" value="1"/>
</dbReference>
<organism evidence="4 5">
    <name type="scientific">Castilleja foliolosa</name>
    <dbReference type="NCBI Taxonomy" id="1961234"/>
    <lineage>
        <taxon>Eukaryota</taxon>
        <taxon>Viridiplantae</taxon>
        <taxon>Streptophyta</taxon>
        <taxon>Embryophyta</taxon>
        <taxon>Tracheophyta</taxon>
        <taxon>Spermatophyta</taxon>
        <taxon>Magnoliopsida</taxon>
        <taxon>eudicotyledons</taxon>
        <taxon>Gunneridae</taxon>
        <taxon>Pentapetalae</taxon>
        <taxon>asterids</taxon>
        <taxon>lamiids</taxon>
        <taxon>Lamiales</taxon>
        <taxon>Orobanchaceae</taxon>
        <taxon>Pedicularideae</taxon>
        <taxon>Castillejinae</taxon>
        <taxon>Castilleja</taxon>
    </lineage>
</organism>
<dbReference type="SUPFAM" id="SSF57667">
    <property type="entry name" value="beta-beta-alpha zinc fingers"/>
    <property type="match status" value="2"/>
</dbReference>
<keyword evidence="5" id="KW-1185">Reference proteome</keyword>
<feature type="domain" description="U1-type" evidence="3">
    <location>
        <begin position="206"/>
        <end position="240"/>
    </location>
</feature>
<keyword evidence="2" id="KW-0472">Membrane</keyword>
<name>A0ABD3BKS5_9LAMI</name>
<dbReference type="InterPro" id="IPR013087">
    <property type="entry name" value="Znf_C2H2_type"/>
</dbReference>
<dbReference type="EMBL" id="JAVIJP010000083">
    <property type="protein sequence ID" value="KAL3617335.1"/>
    <property type="molecule type" value="Genomic_DNA"/>
</dbReference>
<proteinExistence type="predicted"/>
<feature type="region of interest" description="Disordered" evidence="1">
    <location>
        <begin position="176"/>
        <end position="198"/>
    </location>
</feature>
<dbReference type="AlphaFoldDB" id="A0ABD3BKS5"/>
<keyword evidence="2" id="KW-1133">Transmembrane helix</keyword>
<dbReference type="Pfam" id="PF12874">
    <property type="entry name" value="zf-met"/>
    <property type="match status" value="2"/>
</dbReference>
<reference evidence="5" key="1">
    <citation type="journal article" date="2024" name="IScience">
        <title>Strigolactones Initiate the Formation of Haustorium-like Structures in Castilleja.</title>
        <authorList>
            <person name="Buerger M."/>
            <person name="Peterson D."/>
            <person name="Chory J."/>
        </authorList>
    </citation>
    <scope>NUCLEOTIDE SEQUENCE [LARGE SCALE GENOMIC DNA]</scope>
</reference>
<dbReference type="SMART" id="SM00451">
    <property type="entry name" value="ZnF_U1"/>
    <property type="match status" value="2"/>
</dbReference>
<comment type="caution">
    <text evidence="4">The sequence shown here is derived from an EMBL/GenBank/DDBJ whole genome shotgun (WGS) entry which is preliminary data.</text>
</comment>
<dbReference type="InterPro" id="IPR003604">
    <property type="entry name" value="Matrin/U1-like-C_Znf_C2H2"/>
</dbReference>
<dbReference type="Proteomes" id="UP001632038">
    <property type="component" value="Unassembled WGS sequence"/>
</dbReference>
<dbReference type="InterPro" id="IPR036236">
    <property type="entry name" value="Znf_C2H2_sf"/>
</dbReference>
<dbReference type="Pfam" id="PF03134">
    <property type="entry name" value="TB2_DP1_HVA22"/>
    <property type="match status" value="1"/>
</dbReference>
<feature type="transmembrane region" description="Helical" evidence="2">
    <location>
        <begin position="46"/>
        <end position="62"/>
    </location>
</feature>
<protein>
    <recommendedName>
        <fullName evidence="3">U1-type domain-containing protein</fullName>
    </recommendedName>
</protein>
<evidence type="ECO:0000313" key="5">
    <source>
        <dbReference type="Proteomes" id="UP001632038"/>
    </source>
</evidence>
<keyword evidence="2" id="KW-0812">Transmembrane</keyword>
<dbReference type="Gene3D" id="3.30.160.60">
    <property type="entry name" value="Classic Zinc Finger"/>
    <property type="match status" value="2"/>
</dbReference>
<evidence type="ECO:0000256" key="1">
    <source>
        <dbReference type="SAM" id="MobiDB-lite"/>
    </source>
</evidence>
<feature type="transmembrane region" description="Helical" evidence="2">
    <location>
        <begin position="7"/>
        <end position="26"/>
    </location>
</feature>
<dbReference type="InterPro" id="IPR004345">
    <property type="entry name" value="TB2_DP1_HVA22"/>
</dbReference>
<dbReference type="PANTHER" id="PTHR47487:SF8">
    <property type="entry name" value="OS08G0270900 PROTEIN"/>
    <property type="match status" value="1"/>
</dbReference>